<dbReference type="EMBL" id="LAZR01029715">
    <property type="protein sequence ID" value="KKL58744.1"/>
    <property type="molecule type" value="Genomic_DNA"/>
</dbReference>
<sequence>MDEEQLIEKKKPEEVIRAEKFIEEGKLDEALTLLKNYEQKEGLNHYDKASCHLLQYQILFWQG</sequence>
<feature type="non-terminal residue" evidence="1">
    <location>
        <position position="63"/>
    </location>
</feature>
<gene>
    <name evidence="1" type="ORF">LCGC14_2222280</name>
</gene>
<proteinExistence type="predicted"/>
<dbReference type="AlphaFoldDB" id="A0A0F9DAR6"/>
<evidence type="ECO:0000313" key="1">
    <source>
        <dbReference type="EMBL" id="KKL58744.1"/>
    </source>
</evidence>
<protein>
    <submittedName>
        <fullName evidence="1">Uncharacterized protein</fullName>
    </submittedName>
</protein>
<reference evidence="1" key="1">
    <citation type="journal article" date="2015" name="Nature">
        <title>Complex archaea that bridge the gap between prokaryotes and eukaryotes.</title>
        <authorList>
            <person name="Spang A."/>
            <person name="Saw J.H."/>
            <person name="Jorgensen S.L."/>
            <person name="Zaremba-Niedzwiedzka K."/>
            <person name="Martijn J."/>
            <person name="Lind A.E."/>
            <person name="van Eijk R."/>
            <person name="Schleper C."/>
            <person name="Guy L."/>
            <person name="Ettema T.J."/>
        </authorList>
    </citation>
    <scope>NUCLEOTIDE SEQUENCE</scope>
</reference>
<organism evidence="1">
    <name type="scientific">marine sediment metagenome</name>
    <dbReference type="NCBI Taxonomy" id="412755"/>
    <lineage>
        <taxon>unclassified sequences</taxon>
        <taxon>metagenomes</taxon>
        <taxon>ecological metagenomes</taxon>
    </lineage>
</organism>
<name>A0A0F9DAR6_9ZZZZ</name>
<comment type="caution">
    <text evidence="1">The sequence shown here is derived from an EMBL/GenBank/DDBJ whole genome shotgun (WGS) entry which is preliminary data.</text>
</comment>
<accession>A0A0F9DAR6</accession>